<dbReference type="InterPro" id="IPR020578">
    <property type="entry name" value="Aminotrans_V_PyrdxlP_BS"/>
</dbReference>
<comment type="cofactor">
    <cofactor evidence="1 9">
        <name>pyridoxal 5'-phosphate</name>
        <dbReference type="ChEBI" id="CHEBI:597326"/>
    </cofactor>
</comment>
<organism evidence="11 12">
    <name type="scientific">Candidatus Nitrosopumilus sediminis</name>
    <dbReference type="NCBI Taxonomy" id="1229909"/>
    <lineage>
        <taxon>Archaea</taxon>
        <taxon>Nitrososphaerota</taxon>
        <taxon>Nitrososphaeria</taxon>
        <taxon>Nitrosopumilales</taxon>
        <taxon>Nitrosopumilaceae</taxon>
        <taxon>Nitrosopumilus</taxon>
    </lineage>
</organism>
<dbReference type="InterPro" id="IPR015421">
    <property type="entry name" value="PyrdxlP-dep_Trfase_major"/>
</dbReference>
<dbReference type="GO" id="GO:0031071">
    <property type="term" value="F:cysteine desulfurase activity"/>
    <property type="evidence" value="ECO:0007669"/>
    <property type="project" value="UniProtKB-EC"/>
</dbReference>
<dbReference type="GO" id="GO:0046872">
    <property type="term" value="F:metal ion binding"/>
    <property type="evidence" value="ECO:0007669"/>
    <property type="project" value="UniProtKB-KW"/>
</dbReference>
<feature type="domain" description="Aminotransferase class V" evidence="10">
    <location>
        <begin position="2"/>
        <end position="361"/>
    </location>
</feature>
<gene>
    <name evidence="11" type="ORF">NSED_01640</name>
</gene>
<evidence type="ECO:0000259" key="10">
    <source>
        <dbReference type="Pfam" id="PF00266"/>
    </source>
</evidence>
<keyword evidence="12" id="KW-1185">Reference proteome</keyword>
<evidence type="ECO:0000256" key="4">
    <source>
        <dbReference type="ARBA" id="ARBA00022679"/>
    </source>
</evidence>
<dbReference type="RefSeq" id="WP_014964512.1">
    <property type="nucleotide sequence ID" value="NC_018656.1"/>
</dbReference>
<comment type="similarity">
    <text evidence="2">Belongs to the class-V pyridoxal-phosphate-dependent aminotransferase family. NifS/IscS subfamily.</text>
</comment>
<dbReference type="NCBIfam" id="NF002806">
    <property type="entry name" value="PRK02948.1"/>
    <property type="match status" value="1"/>
</dbReference>
<evidence type="ECO:0000256" key="2">
    <source>
        <dbReference type="ARBA" id="ARBA00006490"/>
    </source>
</evidence>
<dbReference type="InterPro" id="IPR000192">
    <property type="entry name" value="Aminotrans_V_dom"/>
</dbReference>
<evidence type="ECO:0000256" key="8">
    <source>
        <dbReference type="ARBA" id="ARBA00023014"/>
    </source>
</evidence>
<dbReference type="Proteomes" id="UP000006100">
    <property type="component" value="Chromosome"/>
</dbReference>
<dbReference type="PROSITE" id="PS00595">
    <property type="entry name" value="AA_TRANSFER_CLASS_5"/>
    <property type="match status" value="1"/>
</dbReference>
<dbReference type="GeneID" id="13697347"/>
<keyword evidence="5" id="KW-0479">Metal-binding</keyword>
<dbReference type="FunFam" id="3.40.640.10:FF:000084">
    <property type="entry name" value="IscS-like cysteine desulfurase"/>
    <property type="match status" value="1"/>
</dbReference>
<dbReference type="InterPro" id="IPR015422">
    <property type="entry name" value="PyrdxlP-dep_Trfase_small"/>
</dbReference>
<dbReference type="InterPro" id="IPR015424">
    <property type="entry name" value="PyrdxlP-dep_Trfase"/>
</dbReference>
<dbReference type="EC" id="2.8.1.7" evidence="3"/>
<evidence type="ECO:0000256" key="6">
    <source>
        <dbReference type="ARBA" id="ARBA00022898"/>
    </source>
</evidence>
<evidence type="ECO:0000313" key="11">
    <source>
        <dbReference type="EMBL" id="AFS82140.1"/>
    </source>
</evidence>
<dbReference type="AlphaFoldDB" id="K0BAX4"/>
<evidence type="ECO:0000256" key="3">
    <source>
        <dbReference type="ARBA" id="ARBA00012239"/>
    </source>
</evidence>
<dbReference type="Gene3D" id="3.40.640.10">
    <property type="entry name" value="Type I PLP-dependent aspartate aminotransferase-like (Major domain)"/>
    <property type="match status" value="1"/>
</dbReference>
<proteinExistence type="inferred from homology"/>
<keyword evidence="4" id="KW-0808">Transferase</keyword>
<dbReference type="STRING" id="1229909.NSED_01640"/>
<evidence type="ECO:0000313" key="12">
    <source>
        <dbReference type="Proteomes" id="UP000006100"/>
    </source>
</evidence>
<evidence type="ECO:0000256" key="9">
    <source>
        <dbReference type="RuleBase" id="RU004504"/>
    </source>
</evidence>
<dbReference type="Pfam" id="PF00266">
    <property type="entry name" value="Aminotran_5"/>
    <property type="match status" value="1"/>
</dbReference>
<accession>K0BAX4</accession>
<dbReference type="InterPro" id="IPR016454">
    <property type="entry name" value="Cysteine_dSase"/>
</dbReference>
<protein>
    <recommendedName>
        <fullName evidence="3">cysteine desulfurase</fullName>
        <ecNumber evidence="3">2.8.1.7</ecNumber>
    </recommendedName>
</protein>
<dbReference type="EMBL" id="CP003843">
    <property type="protein sequence ID" value="AFS82140.1"/>
    <property type="molecule type" value="Genomic_DNA"/>
</dbReference>
<evidence type="ECO:0000256" key="7">
    <source>
        <dbReference type="ARBA" id="ARBA00023004"/>
    </source>
</evidence>
<keyword evidence="7" id="KW-0408">Iron</keyword>
<reference evidence="11 12" key="1">
    <citation type="journal article" date="2012" name="J. Bacteriol.">
        <title>Draft Genome Sequence of an Ammonia-Oxidizing Archaeon, "Candidatus Nitrosopumilus sediminis" AR2, from Svalbard in the Arctic Circle.</title>
        <authorList>
            <person name="Park S.J."/>
            <person name="Kim J.G."/>
            <person name="Jung M.Y."/>
            <person name="Kim S.J."/>
            <person name="Cha I.T."/>
            <person name="Ghai R."/>
            <person name="Martin-Cuadrado A.B."/>
            <person name="Rodriguez-Valera F."/>
            <person name="Rhee S.K."/>
        </authorList>
    </citation>
    <scope>NUCLEOTIDE SEQUENCE [LARGE SCALE GENOMIC DNA]</scope>
    <source>
        <strain evidence="11 12">AR2</strain>
    </source>
</reference>
<dbReference type="PANTHER" id="PTHR11601:SF34">
    <property type="entry name" value="CYSTEINE DESULFURASE"/>
    <property type="match status" value="1"/>
</dbReference>
<dbReference type="KEGG" id="nir:NSED_01640"/>
<dbReference type="eggNOG" id="arCOG00066">
    <property type="taxonomic scope" value="Archaea"/>
</dbReference>
<dbReference type="Gene3D" id="3.90.1150.10">
    <property type="entry name" value="Aspartate Aminotransferase, domain 1"/>
    <property type="match status" value="1"/>
</dbReference>
<sequence>MIYLDNAASTQIHEDVLNSMLPYLKEQYGNASSIHRYGRIAHKAIEKARKQIASLINADPSEILITSGGTESNNTVLRGITMGNACNHVITSSIEHDAILEPCKQLEKNGLTVDYLPVDKFGTVDPLELKNHLSDNTCLVSIMFGNNEVGTIQKISEIAKICNEKKIPFHSDAIQAVGKVPIDVKELGIDLLSISSHKLHGPKGIGALYIKNGIKIDPVILGGGQEHGLRSGTENVANIVGFGKACEIAKNNLDENMLYVKNIRDLLVDKILHEIPKVTLNGHPISRLPNNAHFTFLGVNGEDLIIKLDEYGIAASTGSACSVNTQRASHVLQAMGFSHEQITGSLRLTVGIFNNEKEIEQTVTSLKKIVEELRSFSPFKEKYSFTSKV</sequence>
<keyword evidence="8" id="KW-0411">Iron-sulfur</keyword>
<dbReference type="HOGENOM" id="CLU_003433_0_0_2"/>
<dbReference type="GO" id="GO:0051536">
    <property type="term" value="F:iron-sulfur cluster binding"/>
    <property type="evidence" value="ECO:0007669"/>
    <property type="project" value="UniProtKB-KW"/>
</dbReference>
<keyword evidence="6" id="KW-0663">Pyridoxal phosphate</keyword>
<dbReference type="PANTHER" id="PTHR11601">
    <property type="entry name" value="CYSTEINE DESULFURYLASE FAMILY MEMBER"/>
    <property type="match status" value="1"/>
</dbReference>
<evidence type="ECO:0000256" key="1">
    <source>
        <dbReference type="ARBA" id="ARBA00001933"/>
    </source>
</evidence>
<dbReference type="SUPFAM" id="SSF53383">
    <property type="entry name" value="PLP-dependent transferases"/>
    <property type="match status" value="1"/>
</dbReference>
<dbReference type="Gene3D" id="1.10.260.50">
    <property type="match status" value="1"/>
</dbReference>
<evidence type="ECO:0000256" key="5">
    <source>
        <dbReference type="ARBA" id="ARBA00022723"/>
    </source>
</evidence>
<dbReference type="PIRSF" id="PIRSF005572">
    <property type="entry name" value="NifS"/>
    <property type="match status" value="1"/>
</dbReference>
<name>K0BAX4_9ARCH</name>
<dbReference type="OrthoDB" id="9577at2157"/>
<dbReference type="PATRIC" id="fig|1229909.8.peg.343"/>